<dbReference type="AlphaFoldDB" id="A0A285V7R3"/>
<evidence type="ECO:0000313" key="2">
    <source>
        <dbReference type="Proteomes" id="UP000219435"/>
    </source>
</evidence>
<accession>A0A285V7R3</accession>
<proteinExistence type="predicted"/>
<keyword evidence="2" id="KW-1185">Reference proteome</keyword>
<dbReference type="Proteomes" id="UP000219435">
    <property type="component" value="Unassembled WGS sequence"/>
</dbReference>
<sequence>MSQPILRTGSARRATEPAHRRRDLQRLLTSWWALSARLLIAQAHGGADEPDDLTDAVRAIEGVLDSRHPLTWEAVQTDLLLALLNAEHSGDGSTSSTGCLVCRRLADGLPDPVRQLIGLELAR</sequence>
<organism evidence="1 2">
    <name type="scientific">Blastococcus aggregatus</name>
    <dbReference type="NCBI Taxonomy" id="38502"/>
    <lineage>
        <taxon>Bacteria</taxon>
        <taxon>Bacillati</taxon>
        <taxon>Actinomycetota</taxon>
        <taxon>Actinomycetes</taxon>
        <taxon>Geodermatophilales</taxon>
        <taxon>Geodermatophilaceae</taxon>
        <taxon>Blastococcus</taxon>
    </lineage>
</organism>
<dbReference type="OrthoDB" id="5197644at2"/>
<name>A0A285V7R3_9ACTN</name>
<gene>
    <name evidence="1" type="ORF">SAMN05660748_2902</name>
</gene>
<evidence type="ECO:0000313" key="1">
    <source>
        <dbReference type="EMBL" id="SOC50162.1"/>
    </source>
</evidence>
<protein>
    <submittedName>
        <fullName evidence="1">Uncharacterized protein</fullName>
    </submittedName>
</protein>
<dbReference type="EMBL" id="OBQI01000004">
    <property type="protein sequence ID" value="SOC50162.1"/>
    <property type="molecule type" value="Genomic_DNA"/>
</dbReference>
<reference evidence="2" key="1">
    <citation type="submission" date="2017-08" db="EMBL/GenBank/DDBJ databases">
        <authorList>
            <person name="Varghese N."/>
            <person name="Submissions S."/>
        </authorList>
    </citation>
    <scope>NUCLEOTIDE SEQUENCE [LARGE SCALE GENOMIC DNA]</scope>
    <source>
        <strain evidence="2">DSM 4725</strain>
    </source>
</reference>
<dbReference type="RefSeq" id="WP_097195727.1">
    <property type="nucleotide sequence ID" value="NZ_OBQI01000004.1"/>
</dbReference>